<keyword evidence="1" id="KW-0812">Transmembrane</keyword>
<dbReference type="EMBL" id="JBHMEI010000063">
    <property type="protein sequence ID" value="MFB9207628.1"/>
    <property type="molecule type" value="Genomic_DNA"/>
</dbReference>
<reference evidence="2 3" key="1">
    <citation type="submission" date="2024-09" db="EMBL/GenBank/DDBJ databases">
        <authorList>
            <person name="Sun Q."/>
            <person name="Mori K."/>
        </authorList>
    </citation>
    <scope>NUCLEOTIDE SEQUENCE [LARGE SCALE GENOMIC DNA]</scope>
    <source>
        <strain evidence="2 3">CCM 3426</strain>
    </source>
</reference>
<dbReference type="RefSeq" id="WP_189651313.1">
    <property type="nucleotide sequence ID" value="NZ_BMRC01000018.1"/>
</dbReference>
<evidence type="ECO:0000256" key="1">
    <source>
        <dbReference type="SAM" id="Phobius"/>
    </source>
</evidence>
<organism evidence="2 3">
    <name type="scientific">Nonomuraea spiralis</name>
    <dbReference type="NCBI Taxonomy" id="46182"/>
    <lineage>
        <taxon>Bacteria</taxon>
        <taxon>Bacillati</taxon>
        <taxon>Actinomycetota</taxon>
        <taxon>Actinomycetes</taxon>
        <taxon>Streptosporangiales</taxon>
        <taxon>Streptosporangiaceae</taxon>
        <taxon>Nonomuraea</taxon>
    </lineage>
</organism>
<proteinExistence type="predicted"/>
<keyword evidence="1" id="KW-0472">Membrane</keyword>
<keyword evidence="3" id="KW-1185">Reference proteome</keyword>
<keyword evidence="1" id="KW-1133">Transmembrane helix</keyword>
<feature type="transmembrane region" description="Helical" evidence="1">
    <location>
        <begin position="41"/>
        <end position="59"/>
    </location>
</feature>
<dbReference type="Proteomes" id="UP001589647">
    <property type="component" value="Unassembled WGS sequence"/>
</dbReference>
<evidence type="ECO:0000313" key="2">
    <source>
        <dbReference type="EMBL" id="MFB9207628.1"/>
    </source>
</evidence>
<sequence length="81" mass="8488">MEDRRRGRRWAGACVLLPAVAAVVLWRGLQGAKFEFGDVDPAGAVVGLVALAVAVWAGWQAAQAQRAANALGVHGTPQPEQ</sequence>
<name>A0ABV5ISZ7_9ACTN</name>
<protein>
    <submittedName>
        <fullName evidence="2">Uncharacterized protein</fullName>
    </submittedName>
</protein>
<evidence type="ECO:0000313" key="3">
    <source>
        <dbReference type="Proteomes" id="UP001589647"/>
    </source>
</evidence>
<gene>
    <name evidence="2" type="ORF">ACFFV7_41050</name>
</gene>
<accession>A0ABV5ISZ7</accession>
<comment type="caution">
    <text evidence="2">The sequence shown here is derived from an EMBL/GenBank/DDBJ whole genome shotgun (WGS) entry which is preliminary data.</text>
</comment>